<evidence type="ECO:0000256" key="1">
    <source>
        <dbReference type="SAM" id="Phobius"/>
    </source>
</evidence>
<evidence type="ECO:0000313" key="3">
    <source>
        <dbReference type="Proteomes" id="UP000198751"/>
    </source>
</evidence>
<dbReference type="EMBL" id="LT629779">
    <property type="protein sequence ID" value="SDS88468.1"/>
    <property type="molecule type" value="Genomic_DNA"/>
</dbReference>
<name>A0A1H1VU14_9MICC</name>
<protein>
    <submittedName>
        <fullName evidence="2">Uncharacterized protein</fullName>
    </submittedName>
</protein>
<evidence type="ECO:0000313" key="2">
    <source>
        <dbReference type="EMBL" id="SDS88468.1"/>
    </source>
</evidence>
<organism evidence="2 3">
    <name type="scientific">Pseudarthrobacter equi</name>
    <dbReference type="NCBI Taxonomy" id="728066"/>
    <lineage>
        <taxon>Bacteria</taxon>
        <taxon>Bacillati</taxon>
        <taxon>Actinomycetota</taxon>
        <taxon>Actinomycetes</taxon>
        <taxon>Micrococcales</taxon>
        <taxon>Micrococcaceae</taxon>
        <taxon>Pseudarthrobacter</taxon>
    </lineage>
</organism>
<dbReference type="Proteomes" id="UP000198751">
    <property type="component" value="Chromosome I"/>
</dbReference>
<dbReference type="AlphaFoldDB" id="A0A1H1VU14"/>
<accession>A0A1H1VU14</accession>
<feature type="transmembrane region" description="Helical" evidence="1">
    <location>
        <begin position="21"/>
        <end position="44"/>
    </location>
</feature>
<keyword evidence="3" id="KW-1185">Reference proteome</keyword>
<gene>
    <name evidence="2" type="ORF">SAMN04489743_1114</name>
</gene>
<keyword evidence="1" id="KW-0472">Membrane</keyword>
<keyword evidence="1" id="KW-1133">Transmembrane helix</keyword>
<keyword evidence="1" id="KW-0812">Transmembrane</keyword>
<proteinExistence type="predicted"/>
<reference evidence="3" key="1">
    <citation type="submission" date="2016-10" db="EMBL/GenBank/DDBJ databases">
        <authorList>
            <person name="Varghese N."/>
            <person name="Submissions S."/>
        </authorList>
    </citation>
    <scope>NUCLEOTIDE SEQUENCE [LARGE SCALE GENOMIC DNA]</scope>
    <source>
        <strain evidence="3">IMMIB L-1606</strain>
    </source>
</reference>
<sequence>MLDFMQRRFRSAVHFPMRSDGYLRGMRISNHVVGVGALALALLWNGGWQTTVWALVGLGWFVQSSLAEKELRRRTDTTGR</sequence>